<dbReference type="eggNOG" id="ENOG502S661">
    <property type="taxonomic scope" value="Eukaryota"/>
</dbReference>
<dbReference type="Proteomes" id="UP000008311">
    <property type="component" value="Unassembled WGS sequence"/>
</dbReference>
<dbReference type="OrthoDB" id="1719291at2759"/>
<name>B9RHA9_RICCO</name>
<gene>
    <name evidence="1" type="ORF">RCOM_1449170</name>
</gene>
<dbReference type="FunCoup" id="B9RHA9">
    <property type="interactions" value="3"/>
</dbReference>
<dbReference type="PANTHER" id="PTHR48213">
    <property type="entry name" value="VID27-LIKE PROTEIN"/>
    <property type="match status" value="1"/>
</dbReference>
<dbReference type="EMBL" id="EQ973778">
    <property type="protein sequence ID" value="EEF49471.1"/>
    <property type="molecule type" value="Genomic_DNA"/>
</dbReference>
<dbReference type="PANTHER" id="PTHR48213:SF1">
    <property type="entry name" value="PROSTATIC SPERMINE-BINDING-LIKE PROTEIN"/>
    <property type="match status" value="1"/>
</dbReference>
<reference evidence="2" key="1">
    <citation type="journal article" date="2010" name="Nat. Biotechnol.">
        <title>Draft genome sequence of the oilseed species Ricinus communis.</title>
        <authorList>
            <person name="Chan A.P."/>
            <person name="Crabtree J."/>
            <person name="Zhao Q."/>
            <person name="Lorenzi H."/>
            <person name="Orvis J."/>
            <person name="Puiu D."/>
            <person name="Melake-Berhan A."/>
            <person name="Jones K.M."/>
            <person name="Redman J."/>
            <person name="Chen G."/>
            <person name="Cahoon E.B."/>
            <person name="Gedil M."/>
            <person name="Stanke M."/>
            <person name="Haas B.J."/>
            <person name="Wortman J.R."/>
            <person name="Fraser-Liggett C.M."/>
            <person name="Ravel J."/>
            <person name="Rabinowicz P.D."/>
        </authorList>
    </citation>
    <scope>NUCLEOTIDE SEQUENCE [LARGE SCALE GENOMIC DNA]</scope>
    <source>
        <strain evidence="2">cv. Hale</strain>
    </source>
</reference>
<keyword evidence="2" id="KW-1185">Reference proteome</keyword>
<organism evidence="1 2">
    <name type="scientific">Ricinus communis</name>
    <name type="common">Castor bean</name>
    <dbReference type="NCBI Taxonomy" id="3988"/>
    <lineage>
        <taxon>Eukaryota</taxon>
        <taxon>Viridiplantae</taxon>
        <taxon>Streptophyta</taxon>
        <taxon>Embryophyta</taxon>
        <taxon>Tracheophyta</taxon>
        <taxon>Spermatophyta</taxon>
        <taxon>Magnoliopsida</taxon>
        <taxon>eudicotyledons</taxon>
        <taxon>Gunneridae</taxon>
        <taxon>Pentapetalae</taxon>
        <taxon>rosids</taxon>
        <taxon>fabids</taxon>
        <taxon>Malpighiales</taxon>
        <taxon>Euphorbiaceae</taxon>
        <taxon>Acalyphoideae</taxon>
        <taxon>Acalypheae</taxon>
        <taxon>Ricinus</taxon>
    </lineage>
</organism>
<proteinExistence type="predicted"/>
<protein>
    <submittedName>
        <fullName evidence="1">Uncharacterized protein</fullName>
    </submittedName>
</protein>
<dbReference type="AlphaFoldDB" id="B9RHA9"/>
<evidence type="ECO:0000313" key="2">
    <source>
        <dbReference type="Proteomes" id="UP000008311"/>
    </source>
</evidence>
<dbReference type="InParanoid" id="B9RHA9"/>
<accession>B9RHA9</accession>
<sequence length="192" mass="21410">MAKKTITMKSLSQEVDLVFLDEQQEPDLSYWEFINQSDADDSDTESLISLENGFVSWYTLTPSSPAPPPPQSPNINQGIEAQVMIEDQYGYNDVNSGDDHVGFYGGYQPEAGSIIYHDDDDEEDYDDDDVDVDGYGLDDELVPWNVSGKLGRQRMRKLGKRVFSKMGSSKRNPYLHVKAGAVHGKHGLGLKA</sequence>
<dbReference type="KEGG" id="rcu:8284345"/>
<evidence type="ECO:0000313" key="1">
    <source>
        <dbReference type="EMBL" id="EEF49471.1"/>
    </source>
</evidence>